<dbReference type="AlphaFoldDB" id="A0A0C1MR73"/>
<dbReference type="InterPro" id="IPR001646">
    <property type="entry name" value="5peptide_repeat"/>
</dbReference>
<organism evidence="2 3">
    <name type="scientific">Pseudoalteromonas luteoviolacea</name>
    <dbReference type="NCBI Taxonomy" id="43657"/>
    <lineage>
        <taxon>Bacteria</taxon>
        <taxon>Pseudomonadati</taxon>
        <taxon>Pseudomonadota</taxon>
        <taxon>Gammaproteobacteria</taxon>
        <taxon>Alteromonadales</taxon>
        <taxon>Pseudoalteromonadaceae</taxon>
        <taxon>Pseudoalteromonas</taxon>
    </lineage>
</organism>
<dbReference type="Gene3D" id="2.160.20.80">
    <property type="entry name" value="E3 ubiquitin-protein ligase SopA"/>
    <property type="match status" value="1"/>
</dbReference>
<accession>A0A0C1MR73</accession>
<keyword evidence="1" id="KW-0472">Membrane</keyword>
<dbReference type="Pfam" id="PF13576">
    <property type="entry name" value="Pentapeptide_3"/>
    <property type="match status" value="1"/>
</dbReference>
<evidence type="ECO:0000256" key="1">
    <source>
        <dbReference type="SAM" id="Phobius"/>
    </source>
</evidence>
<sequence>MGKELGSEQLTTSQTKSLNKLEGDKALLLWLRGREAWNDWMKKHPEAEVSFEGVVFSYLALSERLKGKRPVPQKLKSYVDFSGYIFNGYISFDGAEFHSKALFRNAKFSGVSSFFHTCFKDLVHFSNSEFHDRTDFSSVEFINEVDFSRVKFKNFADFFNANFGSLSEFYEIEVWETINFRSSVFLEETQFIGAVFKNNVSFTRAKFFGGAVFNRASFCKEFSLKNCQFLSNVDFGNASFGNTFYCSPLNSEKIKSIDFKGASFEKSFSISGHFECIPDLRLTKTSHHVDLSHLSVKLNRIFIKNCGLERAIDAEDSERLCRLKEIAESNKNHNRALAFHADEQRASRWGVLNSWQSMLDMLYSLTSNYGQSLARPCFYLVLSIILFAAFSLKQPENIHKEEGQLKTALTISIATVTPFISISKIEREAGIKKLYGQKPPEDYGLYSYAHAGISFVFIFLIGLGLRNRYRI</sequence>
<evidence type="ECO:0008006" key="4">
    <source>
        <dbReference type="Google" id="ProtNLM"/>
    </source>
</evidence>
<dbReference type="Proteomes" id="UP000031327">
    <property type="component" value="Unassembled WGS sequence"/>
</dbReference>
<reference evidence="2 3" key="1">
    <citation type="submission" date="2014-12" db="EMBL/GenBank/DDBJ databases">
        <title>Draft Genome Sequence of Pseudoalteromonas luteoviolacea HI1.</title>
        <authorList>
            <person name="Asahina A.Y."/>
            <person name="Hadfield M.G."/>
        </authorList>
    </citation>
    <scope>NUCLEOTIDE SEQUENCE [LARGE SCALE GENOMIC DNA]</scope>
    <source>
        <strain evidence="2 3">HI1</strain>
    </source>
</reference>
<keyword evidence="1" id="KW-1133">Transmembrane helix</keyword>
<gene>
    <name evidence="2" type="ORF">JF50_07835</name>
</gene>
<keyword evidence="1" id="KW-0812">Transmembrane</keyword>
<proteinExistence type="predicted"/>
<dbReference type="EMBL" id="JWIC01000005">
    <property type="protein sequence ID" value="KID57143.1"/>
    <property type="molecule type" value="Genomic_DNA"/>
</dbReference>
<comment type="caution">
    <text evidence="2">The sequence shown here is derived from an EMBL/GenBank/DDBJ whole genome shotgun (WGS) entry which is preliminary data.</text>
</comment>
<feature type="transmembrane region" description="Helical" evidence="1">
    <location>
        <begin position="445"/>
        <end position="465"/>
    </location>
</feature>
<evidence type="ECO:0000313" key="2">
    <source>
        <dbReference type="EMBL" id="KID57143.1"/>
    </source>
</evidence>
<protein>
    <recommendedName>
        <fullName evidence="4">Pentapeptide repeat-containing protein</fullName>
    </recommendedName>
</protein>
<evidence type="ECO:0000313" key="3">
    <source>
        <dbReference type="Proteomes" id="UP000031327"/>
    </source>
</evidence>
<name>A0A0C1MR73_9GAMM</name>